<evidence type="ECO:0000256" key="24">
    <source>
        <dbReference type="ARBA" id="ARBA00047899"/>
    </source>
</evidence>
<dbReference type="EMBL" id="CAJJDP010000270">
    <property type="protein sequence ID" value="CAD8215479.1"/>
    <property type="molecule type" value="Genomic_DNA"/>
</dbReference>
<comment type="caution">
    <text evidence="30">The sequence shown here is derived from an EMBL/GenBank/DDBJ whole genome shotgun (WGS) entry which is preliminary data.</text>
</comment>
<evidence type="ECO:0000256" key="21">
    <source>
        <dbReference type="ARBA" id="ARBA00023273"/>
    </source>
</evidence>
<comment type="cofactor">
    <cofactor evidence="1">
        <name>Mg(2+)</name>
        <dbReference type="ChEBI" id="CHEBI:18420"/>
    </cofactor>
</comment>
<evidence type="ECO:0000256" key="15">
    <source>
        <dbReference type="ARBA" id="ARBA00022837"/>
    </source>
</evidence>
<keyword evidence="18" id="KW-0472">Membrane</keyword>
<accession>A0A8S1YNG0</accession>
<keyword evidence="10" id="KW-0519">Myristate</keyword>
<evidence type="ECO:0000256" key="23">
    <source>
        <dbReference type="ARBA" id="ARBA00024334"/>
    </source>
</evidence>
<keyword evidence="7" id="KW-1032">Host cell membrane</keyword>
<dbReference type="EC" id="2.7.11.1" evidence="5"/>
<evidence type="ECO:0000256" key="10">
    <source>
        <dbReference type="ARBA" id="ARBA00022707"/>
    </source>
</evidence>
<comment type="catalytic activity">
    <reaction evidence="24">
        <text>L-threonyl-[protein] + ATP = O-phospho-L-threonyl-[protein] + ADP + H(+)</text>
        <dbReference type="Rhea" id="RHEA:46608"/>
        <dbReference type="Rhea" id="RHEA-COMP:11060"/>
        <dbReference type="Rhea" id="RHEA-COMP:11605"/>
        <dbReference type="ChEBI" id="CHEBI:15378"/>
        <dbReference type="ChEBI" id="CHEBI:30013"/>
        <dbReference type="ChEBI" id="CHEBI:30616"/>
        <dbReference type="ChEBI" id="CHEBI:61977"/>
        <dbReference type="ChEBI" id="CHEBI:456216"/>
        <dbReference type="EC" id="2.7.11.1"/>
    </reaction>
</comment>
<dbReference type="CDD" id="cd00051">
    <property type="entry name" value="EFh"/>
    <property type="match status" value="1"/>
</dbReference>
<dbReference type="InterPro" id="IPR000719">
    <property type="entry name" value="Prot_kinase_dom"/>
</dbReference>
<evidence type="ECO:0000256" key="19">
    <source>
        <dbReference type="ARBA" id="ARBA00023069"/>
    </source>
</evidence>
<reference evidence="30" key="1">
    <citation type="submission" date="2021-01" db="EMBL/GenBank/DDBJ databases">
        <authorList>
            <consortium name="Genoscope - CEA"/>
            <person name="William W."/>
        </authorList>
    </citation>
    <scope>NUCLEOTIDE SEQUENCE</scope>
</reference>
<evidence type="ECO:0000256" key="16">
    <source>
        <dbReference type="ARBA" id="ARBA00022840"/>
    </source>
</evidence>
<protein>
    <recommendedName>
        <fullName evidence="27">Calcium-dependent protein kinase 1</fullName>
        <ecNumber evidence="5">2.7.11.1</ecNumber>
    </recommendedName>
</protein>
<dbReference type="GO" id="GO:0005509">
    <property type="term" value="F:calcium ion binding"/>
    <property type="evidence" value="ECO:0007669"/>
    <property type="project" value="InterPro"/>
</dbReference>
<keyword evidence="8" id="KW-0723">Serine/threonine-protein kinase</keyword>
<keyword evidence="12" id="KW-0677">Repeat</keyword>
<evidence type="ECO:0000256" key="17">
    <source>
        <dbReference type="ARBA" id="ARBA00022846"/>
    </source>
</evidence>
<feature type="domain" description="EF-hand" evidence="29">
    <location>
        <begin position="349"/>
        <end position="384"/>
    </location>
</feature>
<keyword evidence="14" id="KW-0418">Kinase</keyword>
<organism evidence="30 31">
    <name type="scientific">Paramecium octaurelia</name>
    <dbReference type="NCBI Taxonomy" id="43137"/>
    <lineage>
        <taxon>Eukaryota</taxon>
        <taxon>Sar</taxon>
        <taxon>Alveolata</taxon>
        <taxon>Ciliophora</taxon>
        <taxon>Intramacronucleata</taxon>
        <taxon>Oligohymenophorea</taxon>
        <taxon>Peniculida</taxon>
        <taxon>Parameciidae</taxon>
        <taxon>Paramecium</taxon>
    </lineage>
</organism>
<dbReference type="SMART" id="SM00054">
    <property type="entry name" value="EFh"/>
    <property type="match status" value="4"/>
</dbReference>
<dbReference type="Pfam" id="PF13499">
    <property type="entry name" value="EF-hand_7"/>
    <property type="match status" value="2"/>
</dbReference>
<evidence type="ECO:0000259" key="29">
    <source>
        <dbReference type="PROSITE" id="PS50222"/>
    </source>
</evidence>
<evidence type="ECO:0000256" key="7">
    <source>
        <dbReference type="ARBA" id="ARBA00022511"/>
    </source>
</evidence>
<evidence type="ECO:0000256" key="6">
    <source>
        <dbReference type="ARBA" id="ARBA00022475"/>
    </source>
</evidence>
<comment type="similarity">
    <text evidence="23">Belongs to the protein kinase superfamily. Ser/Thr protein kinase family. CDPK subfamily.</text>
</comment>
<dbReference type="FunFam" id="1.10.510.10:FF:000398">
    <property type="entry name" value="Calcium-dependent protein kinase 1"/>
    <property type="match status" value="1"/>
</dbReference>
<evidence type="ECO:0000256" key="2">
    <source>
        <dbReference type="ARBA" id="ARBA00004230"/>
    </source>
</evidence>
<dbReference type="OrthoDB" id="40902at2759"/>
<evidence type="ECO:0000256" key="5">
    <source>
        <dbReference type="ARBA" id="ARBA00012513"/>
    </source>
</evidence>
<keyword evidence="13" id="KW-0547">Nucleotide-binding</keyword>
<keyword evidence="16" id="KW-0067">ATP-binding</keyword>
<comment type="catalytic activity">
    <reaction evidence="25">
        <text>L-seryl-[protein] + ATP = O-phospho-L-seryl-[protein] + ADP + H(+)</text>
        <dbReference type="Rhea" id="RHEA:17989"/>
        <dbReference type="Rhea" id="RHEA-COMP:9863"/>
        <dbReference type="Rhea" id="RHEA-COMP:11604"/>
        <dbReference type="ChEBI" id="CHEBI:15378"/>
        <dbReference type="ChEBI" id="CHEBI:29999"/>
        <dbReference type="ChEBI" id="CHEBI:30616"/>
        <dbReference type="ChEBI" id="CHEBI:83421"/>
        <dbReference type="ChEBI" id="CHEBI:456216"/>
        <dbReference type="EC" id="2.7.11.1"/>
    </reaction>
</comment>
<evidence type="ECO:0000256" key="13">
    <source>
        <dbReference type="ARBA" id="ARBA00022741"/>
    </source>
</evidence>
<keyword evidence="15" id="KW-0106">Calcium</keyword>
<keyword evidence="18" id="KW-1043">Host membrane</keyword>
<evidence type="ECO:0000256" key="4">
    <source>
        <dbReference type="ARBA" id="ARBA00004425"/>
    </source>
</evidence>
<keyword evidence="19" id="KW-0969">Cilium</keyword>
<name>A0A8S1YNG0_PAROT</name>
<evidence type="ECO:0000256" key="3">
    <source>
        <dbReference type="ARBA" id="ARBA00004342"/>
    </source>
</evidence>
<dbReference type="GO" id="GO:0031514">
    <property type="term" value="C:motile cilium"/>
    <property type="evidence" value="ECO:0007669"/>
    <property type="project" value="UniProtKB-SubCell"/>
</dbReference>
<dbReference type="PANTHER" id="PTHR24349">
    <property type="entry name" value="SERINE/THREONINE-PROTEIN KINASE"/>
    <property type="match status" value="1"/>
</dbReference>
<feature type="domain" description="EF-hand" evidence="29">
    <location>
        <begin position="422"/>
        <end position="457"/>
    </location>
</feature>
<evidence type="ECO:0000256" key="14">
    <source>
        <dbReference type="ARBA" id="ARBA00022777"/>
    </source>
</evidence>
<dbReference type="PROSITE" id="PS00018">
    <property type="entry name" value="EF_HAND_1"/>
    <property type="match status" value="3"/>
</dbReference>
<dbReference type="CDD" id="cd05117">
    <property type="entry name" value="STKc_CAMK"/>
    <property type="match status" value="1"/>
</dbReference>
<evidence type="ECO:0000256" key="26">
    <source>
        <dbReference type="ARBA" id="ARBA00060437"/>
    </source>
</evidence>
<evidence type="ECO:0000256" key="20">
    <source>
        <dbReference type="ARBA" id="ARBA00023139"/>
    </source>
</evidence>
<dbReference type="GO" id="GO:0005524">
    <property type="term" value="F:ATP binding"/>
    <property type="evidence" value="ECO:0007669"/>
    <property type="project" value="UniProtKB-KW"/>
</dbReference>
<evidence type="ECO:0000256" key="8">
    <source>
        <dbReference type="ARBA" id="ARBA00022527"/>
    </source>
</evidence>
<dbReference type="PROSITE" id="PS50222">
    <property type="entry name" value="EF_HAND_2"/>
    <property type="match status" value="3"/>
</dbReference>
<proteinExistence type="inferred from homology"/>
<dbReference type="AlphaFoldDB" id="A0A8S1YNG0"/>
<dbReference type="InterPro" id="IPR002048">
    <property type="entry name" value="EF_hand_dom"/>
</dbReference>
<keyword evidence="17" id="KW-0282">Flagellum</keyword>
<sequence length="488" mass="56809">MGICTQKQRQVVQLQIEEQNFESQPQVDKFQIRTDIFITLKKGSIWQFYRMEKILGSGKLGELRLVIHKSTGLKRAMKKVIKDQAGQQFQEQEENTILGANILKELNHPNILKLYELFQDEKYYYIITEYLEGEELFQKIINLKHFTEKIAADYMRQILGAVVHCHEKKIVHRGLKPEVIIFENKKPNSNLKIIDFGLSCKIENNQNLTEICGSRYYIAPEILKQNYNEKCDVWSCGVILYIMLCGYPPFGGKYNEILPKIQTGKYEFEPEDWNTISDDAKNLINKMLTMDFSKRISAQEALNDPWIQKNAPMAPCKFKAIKNLNSFFCKNKVRAALMQFISTNLMTNEEKEALLQEFRKIDKDGKGQISKEDLFLVYLEKYNDIKTNQMVDDIFEKLDTNKSGIVDYTEFITAAVDEEKLLNKFRLQQAFKMFDLNGDGYINKDDFTEMSGGSNENLWKEILVLCDSNGDGQLSQQEFIDILVKKYN</sequence>
<dbReference type="GO" id="GO:0020002">
    <property type="term" value="C:host cell plasma membrane"/>
    <property type="evidence" value="ECO:0007669"/>
    <property type="project" value="UniProtKB-SubCell"/>
</dbReference>
<evidence type="ECO:0000256" key="1">
    <source>
        <dbReference type="ARBA" id="ARBA00001946"/>
    </source>
</evidence>
<evidence type="ECO:0000256" key="27">
    <source>
        <dbReference type="ARBA" id="ARBA00068067"/>
    </source>
</evidence>
<keyword evidence="20" id="KW-0564">Palmitate</keyword>
<evidence type="ECO:0000259" key="28">
    <source>
        <dbReference type="PROSITE" id="PS50011"/>
    </source>
</evidence>
<dbReference type="FunFam" id="3.30.200.20:FF:000315">
    <property type="entry name" value="Calcium-dependent protein kinase 3"/>
    <property type="match status" value="1"/>
</dbReference>
<evidence type="ECO:0000313" key="31">
    <source>
        <dbReference type="Proteomes" id="UP000683925"/>
    </source>
</evidence>
<dbReference type="GO" id="GO:0004674">
    <property type="term" value="F:protein serine/threonine kinase activity"/>
    <property type="evidence" value="ECO:0007669"/>
    <property type="project" value="UniProtKB-KW"/>
</dbReference>
<gene>
    <name evidence="30" type="ORF">POCTA_138.1.T2660001</name>
</gene>
<keyword evidence="6" id="KW-1003">Cell membrane</keyword>
<dbReference type="InterPro" id="IPR050205">
    <property type="entry name" value="CDPK_Ser/Thr_kinases"/>
</dbReference>
<evidence type="ECO:0000256" key="22">
    <source>
        <dbReference type="ARBA" id="ARBA00023288"/>
    </source>
</evidence>
<keyword evidence="21" id="KW-0966">Cell projection</keyword>
<dbReference type="PROSITE" id="PS50011">
    <property type="entry name" value="PROTEIN_KINASE_DOM"/>
    <property type="match status" value="1"/>
</dbReference>
<evidence type="ECO:0000256" key="9">
    <source>
        <dbReference type="ARBA" id="ARBA00022679"/>
    </source>
</evidence>
<evidence type="ECO:0000256" key="18">
    <source>
        <dbReference type="ARBA" id="ARBA00022870"/>
    </source>
</evidence>
<comment type="subcellular location">
    <subcellularLocation>
        <location evidence="3">Cell membrane</location>
        <topology evidence="3">Lipid-anchor</topology>
        <orientation evidence="3">Cytoplasmic side</orientation>
    </subcellularLocation>
    <subcellularLocation>
        <location evidence="2">Cell projection</location>
        <location evidence="2">Cilium</location>
        <location evidence="2">Flagellum</location>
    </subcellularLocation>
    <subcellularLocation>
        <location evidence="4">Host cell membrane</location>
        <topology evidence="4">Lipid-anchor</topology>
    </subcellularLocation>
    <subcellularLocation>
        <location evidence="26">Parasitophorous vacuole membrane</location>
        <topology evidence="26">Lipid-anchor</topology>
    </subcellularLocation>
</comment>
<evidence type="ECO:0000313" key="30">
    <source>
        <dbReference type="EMBL" id="CAD8215479.1"/>
    </source>
</evidence>
<feature type="domain" description="EF-hand" evidence="29">
    <location>
        <begin position="386"/>
        <end position="421"/>
    </location>
</feature>
<dbReference type="OMA" id="MEGEDDC"/>
<evidence type="ECO:0000256" key="11">
    <source>
        <dbReference type="ARBA" id="ARBA00022723"/>
    </source>
</evidence>
<keyword evidence="9" id="KW-0808">Transferase</keyword>
<evidence type="ECO:0000256" key="25">
    <source>
        <dbReference type="ARBA" id="ARBA00048679"/>
    </source>
</evidence>
<dbReference type="GO" id="GO:0005886">
    <property type="term" value="C:plasma membrane"/>
    <property type="evidence" value="ECO:0007669"/>
    <property type="project" value="UniProtKB-SubCell"/>
</dbReference>
<keyword evidence="31" id="KW-1185">Reference proteome</keyword>
<evidence type="ECO:0000256" key="12">
    <source>
        <dbReference type="ARBA" id="ARBA00022737"/>
    </source>
</evidence>
<dbReference type="InterPro" id="IPR018247">
    <property type="entry name" value="EF_Hand_1_Ca_BS"/>
</dbReference>
<keyword evidence="22" id="KW-0449">Lipoprotein</keyword>
<dbReference type="Proteomes" id="UP000683925">
    <property type="component" value="Unassembled WGS sequence"/>
</dbReference>
<keyword evidence="11" id="KW-0479">Metal-binding</keyword>
<feature type="domain" description="Protein kinase" evidence="28">
    <location>
        <begin position="49"/>
        <end position="307"/>
    </location>
</feature>
<dbReference type="FunFam" id="1.10.238.10:FF:000557">
    <property type="entry name" value="Uncharacterized protein"/>
    <property type="match status" value="1"/>
</dbReference>
<dbReference type="GO" id="GO:0020005">
    <property type="term" value="C:symbiont-containing vacuole membrane"/>
    <property type="evidence" value="ECO:0007669"/>
    <property type="project" value="UniProtKB-SubCell"/>
</dbReference>
<dbReference type="Pfam" id="PF00069">
    <property type="entry name" value="Pkinase"/>
    <property type="match status" value="1"/>
</dbReference>